<organism evidence="4 5">
    <name type="scientific">Cinnamomum micranthum f. kanehirae</name>
    <dbReference type="NCBI Taxonomy" id="337451"/>
    <lineage>
        <taxon>Eukaryota</taxon>
        <taxon>Viridiplantae</taxon>
        <taxon>Streptophyta</taxon>
        <taxon>Embryophyta</taxon>
        <taxon>Tracheophyta</taxon>
        <taxon>Spermatophyta</taxon>
        <taxon>Magnoliopsida</taxon>
        <taxon>Magnoliidae</taxon>
        <taxon>Laurales</taxon>
        <taxon>Lauraceae</taxon>
        <taxon>Cinnamomum</taxon>
    </lineage>
</organism>
<accession>A0A443P403</accession>
<dbReference type="SUPFAM" id="SSF52743">
    <property type="entry name" value="Subtilisin-like"/>
    <property type="match status" value="1"/>
</dbReference>
<dbReference type="PANTHER" id="PTHR10795">
    <property type="entry name" value="PROPROTEIN CONVERTASE SUBTILISIN/KEXIN"/>
    <property type="match status" value="1"/>
</dbReference>
<sequence>MFKNGTEFNPSLCYRKLIGAKSDSKGLKAAGRNIGTGEYDSPRDSFGHGTHTASTTAGAYVPGADYFRYAEGNEGEMMASTYNGALWIMTVGAGTINRAFLARVTLGNGVSLEGKSYYPESINISNAPFFYGKGDAGKATSLLRVVHKDWSPTAIHSAIMTMATTVDNSNSTIRDEWTGLPTTPLEFGAGHIKILTKPWNQGPSTNKSSSFAALATTRHKWRLLSYDLNGTVVASLANSTTLLSFPSSPT</sequence>
<comment type="caution">
    <text evidence="4">The sequence shown here is derived from an EMBL/GenBank/DDBJ whole genome shotgun (WGS) entry which is preliminary data.</text>
</comment>
<keyword evidence="4" id="KW-0378">Hydrolase</keyword>
<evidence type="ECO:0000313" key="5">
    <source>
        <dbReference type="Proteomes" id="UP000283530"/>
    </source>
</evidence>
<keyword evidence="5" id="KW-1185">Reference proteome</keyword>
<protein>
    <submittedName>
        <fullName evidence="4">Subtilisin-like protein protease SBT1.5</fullName>
    </submittedName>
</protein>
<dbReference type="GO" id="GO:0004252">
    <property type="term" value="F:serine-type endopeptidase activity"/>
    <property type="evidence" value="ECO:0007669"/>
    <property type="project" value="InterPro"/>
</dbReference>
<dbReference type="Gene3D" id="3.40.50.200">
    <property type="entry name" value="Peptidase S8/S53 domain"/>
    <property type="match status" value="2"/>
</dbReference>
<name>A0A443P403_9MAGN</name>
<comment type="similarity">
    <text evidence="1">Belongs to the peptidase S8 family.</text>
</comment>
<dbReference type="OrthoDB" id="1689555at2759"/>
<dbReference type="InterPro" id="IPR045051">
    <property type="entry name" value="SBT"/>
</dbReference>
<proteinExistence type="inferred from homology"/>
<feature type="region of interest" description="Disordered" evidence="3">
    <location>
        <begin position="33"/>
        <end position="52"/>
    </location>
</feature>
<dbReference type="AlphaFoldDB" id="A0A443P403"/>
<reference evidence="4 5" key="1">
    <citation type="journal article" date="2019" name="Nat. Plants">
        <title>Stout camphor tree genome fills gaps in understanding of flowering plant genome evolution.</title>
        <authorList>
            <person name="Chaw S.M."/>
            <person name="Liu Y.C."/>
            <person name="Wu Y.W."/>
            <person name="Wang H.Y."/>
            <person name="Lin C.I."/>
            <person name="Wu C.S."/>
            <person name="Ke H.M."/>
            <person name="Chang L.Y."/>
            <person name="Hsu C.Y."/>
            <person name="Yang H.T."/>
            <person name="Sudianto E."/>
            <person name="Hsu M.H."/>
            <person name="Wu K.P."/>
            <person name="Wang L.N."/>
            <person name="Leebens-Mack J.H."/>
            <person name="Tsai I.J."/>
        </authorList>
    </citation>
    <scope>NUCLEOTIDE SEQUENCE [LARGE SCALE GENOMIC DNA]</scope>
    <source>
        <strain evidence="5">cv. Chaw 1501</strain>
        <tissue evidence="4">Young leaves</tissue>
    </source>
</reference>
<keyword evidence="2" id="KW-0732">Signal</keyword>
<evidence type="ECO:0000256" key="2">
    <source>
        <dbReference type="ARBA" id="ARBA00022729"/>
    </source>
</evidence>
<keyword evidence="4" id="KW-0645">Protease</keyword>
<dbReference type="Proteomes" id="UP000283530">
    <property type="component" value="Unassembled WGS sequence"/>
</dbReference>
<dbReference type="STRING" id="337451.A0A443P403"/>
<dbReference type="InterPro" id="IPR036852">
    <property type="entry name" value="Peptidase_S8/S53_dom_sf"/>
</dbReference>
<evidence type="ECO:0000313" key="4">
    <source>
        <dbReference type="EMBL" id="RWR85494.1"/>
    </source>
</evidence>
<gene>
    <name evidence="4" type="ORF">CKAN_01436300</name>
</gene>
<evidence type="ECO:0000256" key="3">
    <source>
        <dbReference type="SAM" id="MobiDB-lite"/>
    </source>
</evidence>
<evidence type="ECO:0000256" key="1">
    <source>
        <dbReference type="ARBA" id="ARBA00011073"/>
    </source>
</evidence>
<dbReference type="EMBL" id="QPKB01000005">
    <property type="protein sequence ID" value="RWR85494.1"/>
    <property type="molecule type" value="Genomic_DNA"/>
</dbReference>
<dbReference type="GO" id="GO:0006508">
    <property type="term" value="P:proteolysis"/>
    <property type="evidence" value="ECO:0007669"/>
    <property type="project" value="UniProtKB-KW"/>
</dbReference>